<feature type="signal peptide" evidence="1">
    <location>
        <begin position="1"/>
        <end position="22"/>
    </location>
</feature>
<dbReference type="Proteomes" id="UP000734823">
    <property type="component" value="Unassembled WGS sequence"/>
</dbReference>
<dbReference type="EMBL" id="JABVED010000003">
    <property type="protein sequence ID" value="MBC6446837.1"/>
    <property type="molecule type" value="Genomic_DNA"/>
</dbReference>
<keyword evidence="3" id="KW-1185">Reference proteome</keyword>
<reference evidence="2 3" key="1">
    <citation type="submission" date="2020-06" db="EMBL/GenBank/DDBJ databases">
        <title>Actinokineospora xiongansis sp. nov., isolated from soil of Baiyangdian.</title>
        <authorList>
            <person name="Zhang X."/>
        </authorList>
    </citation>
    <scope>NUCLEOTIDE SEQUENCE [LARGE SCALE GENOMIC DNA]</scope>
    <source>
        <strain evidence="2 3">HBU206404</strain>
    </source>
</reference>
<evidence type="ECO:0000313" key="3">
    <source>
        <dbReference type="Proteomes" id="UP000734823"/>
    </source>
</evidence>
<accession>A0ABR7L2B3</accession>
<proteinExistence type="predicted"/>
<feature type="chain" id="PRO_5045361389" evidence="1">
    <location>
        <begin position="23"/>
        <end position="411"/>
    </location>
</feature>
<organism evidence="2 3">
    <name type="scientific">Actinokineospora xionganensis</name>
    <dbReference type="NCBI Taxonomy" id="2684470"/>
    <lineage>
        <taxon>Bacteria</taxon>
        <taxon>Bacillati</taxon>
        <taxon>Actinomycetota</taxon>
        <taxon>Actinomycetes</taxon>
        <taxon>Pseudonocardiales</taxon>
        <taxon>Pseudonocardiaceae</taxon>
        <taxon>Actinokineospora</taxon>
    </lineage>
</organism>
<gene>
    <name evidence="2" type="ORF">GPZ80_06560</name>
</gene>
<comment type="caution">
    <text evidence="2">The sequence shown here is derived from an EMBL/GenBank/DDBJ whole genome shotgun (WGS) entry which is preliminary data.</text>
</comment>
<keyword evidence="1" id="KW-0732">Signal</keyword>
<sequence>MGHSKSVLAVATAIVGATLVSGATASAVAPRPAAPSELQMGVAAAVAEGGTRFVSMPPQRVLDTRNATGVPGTSPVGPGGEIAVSLDGKVPADAVAVVLNVTGTAPTSNTYVTVWATGVARPTSSNLNLAPGQTRPNAVISEIGLDGKISFFNNAGTTHLIADLAGYYTKSTTGSSPYTTVAPVRVIDTRTAVGAIPGGQSITVDFTGKVADSATAVTLNLTGVDASQDTFITAWPTGAARPTASSLNLAPGEATPNQVTVALSADRKASFFNNAGTAHLIVDLAGFYSPASTLLFYPFGPIRSYDTRAMNDGLESGQFLTLIYDHLPMDVKAMAYNVTATNVNANTFVTVWPAGLARPTASNLNLAPGQTAPNMATVGVGVDPRHNVPGVSFYDNSGHVDLVVDISGFFG</sequence>
<evidence type="ECO:0000256" key="1">
    <source>
        <dbReference type="SAM" id="SignalP"/>
    </source>
</evidence>
<dbReference type="RefSeq" id="WP_187219138.1">
    <property type="nucleotide sequence ID" value="NZ_JABVED010000003.1"/>
</dbReference>
<protein>
    <submittedName>
        <fullName evidence="2">Uncharacterized protein</fullName>
    </submittedName>
</protein>
<evidence type="ECO:0000313" key="2">
    <source>
        <dbReference type="EMBL" id="MBC6446837.1"/>
    </source>
</evidence>
<name>A0ABR7L2B3_9PSEU</name>